<dbReference type="Pfam" id="PF11237">
    <property type="entry name" value="DUF3038"/>
    <property type="match status" value="1"/>
</dbReference>
<keyword evidence="1" id="KW-0175">Coiled coil</keyword>
<proteinExistence type="predicted"/>
<evidence type="ECO:0000256" key="1">
    <source>
        <dbReference type="SAM" id="Coils"/>
    </source>
</evidence>
<evidence type="ECO:0008006" key="4">
    <source>
        <dbReference type="Google" id="ProtNLM"/>
    </source>
</evidence>
<feature type="coiled-coil region" evidence="1">
    <location>
        <begin position="85"/>
        <end position="112"/>
    </location>
</feature>
<dbReference type="EMBL" id="BIMW01000016">
    <property type="protein sequence ID" value="GCE92435.1"/>
    <property type="molecule type" value="Genomic_DNA"/>
</dbReference>
<sequence>MSDRIPSHWHSPKTPELTATQLDRMAVELHLVILALESLAEVTPETLKKAAQTLSLDVEYIQKWQSQKLTVEGGRSLVLIICYLARQNQALLRRAIALIEQLEAQNQDIREISLMRDYLDKFIQGYDQQFPVNRPIPEEDIIPFAQKLLIDLLFYSSPDGFGRFWSTLLMRSQTRQRGYNINKNQP</sequence>
<comment type="caution">
    <text evidence="2">The sequence shown here is derived from an EMBL/GenBank/DDBJ whole genome shotgun (WGS) entry which is preliminary data.</text>
</comment>
<accession>A0A5M3T1X8</accession>
<name>A0A5M3T1X8_LIMPL</name>
<dbReference type="InterPro" id="IPR021399">
    <property type="entry name" value="DUF3038"/>
</dbReference>
<organism evidence="2 3">
    <name type="scientific">Limnospira platensis NIES-46</name>
    <dbReference type="NCBI Taxonomy" id="1236695"/>
    <lineage>
        <taxon>Bacteria</taxon>
        <taxon>Bacillati</taxon>
        <taxon>Cyanobacteriota</taxon>
        <taxon>Cyanophyceae</taxon>
        <taxon>Oscillatoriophycideae</taxon>
        <taxon>Oscillatoriales</taxon>
        <taxon>Sirenicapillariaceae</taxon>
        <taxon>Limnospira</taxon>
    </lineage>
</organism>
<reference evidence="2 3" key="1">
    <citation type="journal article" date="2019" name="J Genomics">
        <title>The Draft Genome of a Hydrogen-producing Cyanobacterium, Arthrospira platensis NIES-46.</title>
        <authorList>
            <person name="Suzuki S."/>
            <person name="Yamaguchi H."/>
            <person name="Kawachi M."/>
        </authorList>
    </citation>
    <scope>NUCLEOTIDE SEQUENCE [LARGE SCALE GENOMIC DNA]</scope>
    <source>
        <strain evidence="2 3">NIES-46</strain>
    </source>
</reference>
<evidence type="ECO:0000313" key="2">
    <source>
        <dbReference type="EMBL" id="GCE92435.1"/>
    </source>
</evidence>
<dbReference type="GeneID" id="301681440"/>
<dbReference type="Proteomes" id="UP000326169">
    <property type="component" value="Unassembled WGS sequence"/>
</dbReference>
<protein>
    <recommendedName>
        <fullName evidence="4">DUF3038 domain-containing protein</fullName>
    </recommendedName>
</protein>
<gene>
    <name evidence="2" type="ORF">NIES46_04750</name>
</gene>
<evidence type="ECO:0000313" key="3">
    <source>
        <dbReference type="Proteomes" id="UP000326169"/>
    </source>
</evidence>
<keyword evidence="3" id="KW-1185">Reference proteome</keyword>
<dbReference type="RefSeq" id="WP_006616129.1">
    <property type="nucleotide sequence ID" value="NZ_BIMW01000016.1"/>
</dbReference>